<proteinExistence type="predicted"/>
<gene>
    <name evidence="1" type="ORF">AMELA_G00143480</name>
</gene>
<accession>A0A7J6AKT3</accession>
<protein>
    <submittedName>
        <fullName evidence="1">Uncharacterized protein</fullName>
    </submittedName>
</protein>
<sequence>MFVSLLSSELTSLATLRPDSALFSLCCLYNWLDPLNISKSPDRKCGTLWKPVVLVKRILELPSPHRLRRSDPKVS</sequence>
<organism evidence="1 2">
    <name type="scientific">Ameiurus melas</name>
    <name type="common">Black bullhead</name>
    <name type="synonym">Silurus melas</name>
    <dbReference type="NCBI Taxonomy" id="219545"/>
    <lineage>
        <taxon>Eukaryota</taxon>
        <taxon>Metazoa</taxon>
        <taxon>Chordata</taxon>
        <taxon>Craniata</taxon>
        <taxon>Vertebrata</taxon>
        <taxon>Euteleostomi</taxon>
        <taxon>Actinopterygii</taxon>
        <taxon>Neopterygii</taxon>
        <taxon>Teleostei</taxon>
        <taxon>Ostariophysi</taxon>
        <taxon>Siluriformes</taxon>
        <taxon>Ictaluridae</taxon>
        <taxon>Ameiurus</taxon>
    </lineage>
</organism>
<name>A0A7J6AKT3_AMEME</name>
<comment type="caution">
    <text evidence="1">The sequence shown here is derived from an EMBL/GenBank/DDBJ whole genome shotgun (WGS) entry which is preliminary data.</text>
</comment>
<dbReference type="Proteomes" id="UP000593565">
    <property type="component" value="Unassembled WGS sequence"/>
</dbReference>
<dbReference type="EMBL" id="JAAGNN010000011">
    <property type="protein sequence ID" value="KAF4083552.1"/>
    <property type="molecule type" value="Genomic_DNA"/>
</dbReference>
<keyword evidence="2" id="KW-1185">Reference proteome</keyword>
<evidence type="ECO:0000313" key="1">
    <source>
        <dbReference type="EMBL" id="KAF4083552.1"/>
    </source>
</evidence>
<dbReference type="AlphaFoldDB" id="A0A7J6AKT3"/>
<evidence type="ECO:0000313" key="2">
    <source>
        <dbReference type="Proteomes" id="UP000593565"/>
    </source>
</evidence>
<reference evidence="1 2" key="1">
    <citation type="submission" date="2020-02" db="EMBL/GenBank/DDBJ databases">
        <title>A chromosome-scale genome assembly of the black bullhead catfish (Ameiurus melas).</title>
        <authorList>
            <person name="Wen M."/>
            <person name="Zham M."/>
            <person name="Cabau C."/>
            <person name="Klopp C."/>
            <person name="Donnadieu C."/>
            <person name="Roques C."/>
            <person name="Bouchez O."/>
            <person name="Lampietro C."/>
            <person name="Jouanno E."/>
            <person name="Herpin A."/>
            <person name="Louis A."/>
            <person name="Berthelot C."/>
            <person name="Parey E."/>
            <person name="Roest-Crollius H."/>
            <person name="Braasch I."/>
            <person name="Postlethwait J."/>
            <person name="Robinson-Rechavi M."/>
            <person name="Echchiki A."/>
            <person name="Begum T."/>
            <person name="Montfort J."/>
            <person name="Schartl M."/>
            <person name="Bobe J."/>
            <person name="Guiguen Y."/>
        </authorList>
    </citation>
    <scope>NUCLEOTIDE SEQUENCE [LARGE SCALE GENOMIC DNA]</scope>
    <source>
        <strain evidence="1">M_S1</strain>
        <tissue evidence="1">Blood</tissue>
    </source>
</reference>